<accession>A0A2Z4FGK5</accession>
<organism evidence="4 5">
    <name type="scientific">Bradymonas sediminis</name>
    <dbReference type="NCBI Taxonomy" id="1548548"/>
    <lineage>
        <taxon>Bacteria</taxon>
        <taxon>Deltaproteobacteria</taxon>
        <taxon>Bradymonadales</taxon>
        <taxon>Bradymonadaceae</taxon>
        <taxon>Bradymonas</taxon>
    </lineage>
</organism>
<dbReference type="InterPro" id="IPR011990">
    <property type="entry name" value="TPR-like_helical_dom_sf"/>
</dbReference>
<dbReference type="OrthoDB" id="5505234at2"/>
<dbReference type="InterPro" id="IPR019734">
    <property type="entry name" value="TPR_rpt"/>
</dbReference>
<gene>
    <name evidence="4" type="ORF">DN745_01535</name>
</gene>
<proteinExistence type="predicted"/>
<dbReference type="Gene3D" id="1.25.40.10">
    <property type="entry name" value="Tetratricopeptide repeat domain"/>
    <property type="match status" value="1"/>
</dbReference>
<dbReference type="Gene3D" id="1.25.10.10">
    <property type="entry name" value="Leucine-rich Repeat Variant"/>
    <property type="match status" value="1"/>
</dbReference>
<feature type="region of interest" description="Disordered" evidence="3">
    <location>
        <begin position="58"/>
        <end position="77"/>
    </location>
</feature>
<keyword evidence="1" id="KW-0677">Repeat</keyword>
<dbReference type="EMBL" id="CP030032">
    <property type="protein sequence ID" value="AWV88083.1"/>
    <property type="molecule type" value="Genomic_DNA"/>
</dbReference>
<dbReference type="SMART" id="SM00028">
    <property type="entry name" value="TPR"/>
    <property type="match status" value="2"/>
</dbReference>
<name>A0A2Z4FGK5_9DELT</name>
<evidence type="ECO:0000256" key="3">
    <source>
        <dbReference type="SAM" id="MobiDB-lite"/>
    </source>
</evidence>
<dbReference type="Pfam" id="PF13432">
    <property type="entry name" value="TPR_16"/>
    <property type="match status" value="1"/>
</dbReference>
<reference evidence="4 5" key="1">
    <citation type="submission" date="2018-06" db="EMBL/GenBank/DDBJ databases">
        <title>Lujinxingia sediminis gen. nov. sp. nov., a new facultative anaerobic member of the class Deltaproteobacteria, and proposal of Lujinxingaceae fam. nov.</title>
        <authorList>
            <person name="Guo L.-Y."/>
            <person name="Li C.-M."/>
            <person name="Wang S."/>
            <person name="Du Z.-J."/>
        </authorList>
    </citation>
    <scope>NUCLEOTIDE SEQUENCE [LARGE SCALE GENOMIC DNA]</scope>
    <source>
        <strain evidence="4 5">FA350</strain>
    </source>
</reference>
<evidence type="ECO:0000256" key="2">
    <source>
        <dbReference type="ARBA" id="ARBA00022803"/>
    </source>
</evidence>
<sequence length="343" mass="36855">MISALLSLKNHARARSYRTALALTSALLICSAGCDKPADTPAAPTPQSGAPAYEKIEAAGDKSAAKAEEDGDGQEKAEGPAIAGLAEATDSQQMLLLEAKKAFLTDDLTRAEALFETLVKSKPISGPQVSAVIALAQIYNETERPDKAVKLYDDLSDEVSALPEIQLVIARAYADLNEFERAIRAYRKLLKTQPDYVFAQLELGKIYAVTGNNDEAAKAFYAYEQQIYKLSARLESSKSTPEERLEVLSIFSLVSDERASAATQKALRAESPDVRRQAATVLGQMGAVEAIPALEGLTMNDPSPLVRMSAQQALKEIKELGLDPADATSGPTVVDDKNELPIK</sequence>
<dbReference type="RefSeq" id="WP_111331507.1">
    <property type="nucleotide sequence ID" value="NZ_CP030032.1"/>
</dbReference>
<evidence type="ECO:0000313" key="4">
    <source>
        <dbReference type="EMBL" id="AWV88083.1"/>
    </source>
</evidence>
<evidence type="ECO:0000256" key="1">
    <source>
        <dbReference type="ARBA" id="ARBA00022737"/>
    </source>
</evidence>
<dbReference type="Proteomes" id="UP000249799">
    <property type="component" value="Chromosome"/>
</dbReference>
<dbReference type="PROSITE" id="PS50005">
    <property type="entry name" value="TPR"/>
    <property type="match status" value="1"/>
</dbReference>
<dbReference type="InterPro" id="IPR016024">
    <property type="entry name" value="ARM-type_fold"/>
</dbReference>
<evidence type="ECO:0000313" key="5">
    <source>
        <dbReference type="Proteomes" id="UP000249799"/>
    </source>
</evidence>
<keyword evidence="2" id="KW-0802">TPR repeat</keyword>
<dbReference type="KEGG" id="bsed:DN745_01535"/>
<dbReference type="SUPFAM" id="SSF48371">
    <property type="entry name" value="ARM repeat"/>
    <property type="match status" value="1"/>
</dbReference>
<feature type="region of interest" description="Disordered" evidence="3">
    <location>
        <begin position="320"/>
        <end position="343"/>
    </location>
</feature>
<keyword evidence="5" id="KW-1185">Reference proteome</keyword>
<dbReference type="InterPro" id="IPR011989">
    <property type="entry name" value="ARM-like"/>
</dbReference>
<dbReference type="SUPFAM" id="SSF48452">
    <property type="entry name" value="TPR-like"/>
    <property type="match status" value="1"/>
</dbReference>
<feature type="compositionally biased region" description="Basic and acidic residues" evidence="3">
    <location>
        <begin position="334"/>
        <end position="343"/>
    </location>
</feature>
<dbReference type="InterPro" id="IPR051012">
    <property type="entry name" value="CellSynth/LPSAsmb/PSIAsmb"/>
</dbReference>
<dbReference type="PANTHER" id="PTHR45586">
    <property type="entry name" value="TPR REPEAT-CONTAINING PROTEIN PA4667"/>
    <property type="match status" value="1"/>
</dbReference>
<protein>
    <submittedName>
        <fullName evidence="4">Uncharacterized protein</fullName>
    </submittedName>
</protein>
<dbReference type="PANTHER" id="PTHR45586:SF1">
    <property type="entry name" value="LIPOPOLYSACCHARIDE ASSEMBLY PROTEIN B"/>
    <property type="match status" value="1"/>
</dbReference>
<dbReference type="Pfam" id="PF13646">
    <property type="entry name" value="HEAT_2"/>
    <property type="match status" value="1"/>
</dbReference>
<dbReference type="AlphaFoldDB" id="A0A2Z4FGK5"/>